<reference evidence="2 3" key="1">
    <citation type="submission" date="2017-12" db="EMBL/GenBank/DDBJ databases">
        <title>Comparative genomics of Botrytis spp.</title>
        <authorList>
            <person name="Valero-Jimenez C.A."/>
            <person name="Tapia P."/>
            <person name="Veloso J."/>
            <person name="Silva-Moreno E."/>
            <person name="Staats M."/>
            <person name="Valdes J.H."/>
            <person name="Van Kan J.A.L."/>
        </authorList>
    </citation>
    <scope>NUCLEOTIDE SEQUENCE [LARGE SCALE GENOMIC DNA]</scope>
    <source>
        <strain evidence="2 3">MUCL435</strain>
    </source>
</reference>
<accession>A0A4S8R091</accession>
<comment type="caution">
    <text evidence="2">The sequence shown here is derived from an EMBL/GenBank/DDBJ whole genome shotgun (WGS) entry which is preliminary data.</text>
</comment>
<evidence type="ECO:0000313" key="2">
    <source>
        <dbReference type="EMBL" id="THV49902.1"/>
    </source>
</evidence>
<dbReference type="AlphaFoldDB" id="A0A4S8R091"/>
<evidence type="ECO:0000256" key="1">
    <source>
        <dbReference type="SAM" id="SignalP"/>
    </source>
</evidence>
<gene>
    <name evidence="2" type="ORF">BGAL_0174g00200</name>
</gene>
<name>A0A4S8R091_9HELO</name>
<evidence type="ECO:0000313" key="3">
    <source>
        <dbReference type="Proteomes" id="UP000308671"/>
    </source>
</evidence>
<dbReference type="OrthoDB" id="3928002at2759"/>
<sequence length="209" mass="24072">MASLLIALATAPALLATNEAIRQGQTKDRKEEHHARRCNLIASCVEASPLSLEVDHKQIVPRDSKLYINKNMNDPTLHPFAGYYLPYPDSNYEGLVSITIYVDPVMNWIYVDRETYEVKYGVRLYAQPNITGPFDCTRQDRRLTLEGWEGFCTVKEEANGEETGMWTLYYDRDDDRLVKKLGKNKKVVEIELSWQEKRVQRGKPLGGMR</sequence>
<organism evidence="2 3">
    <name type="scientific">Botrytis galanthina</name>
    <dbReference type="NCBI Taxonomy" id="278940"/>
    <lineage>
        <taxon>Eukaryota</taxon>
        <taxon>Fungi</taxon>
        <taxon>Dikarya</taxon>
        <taxon>Ascomycota</taxon>
        <taxon>Pezizomycotina</taxon>
        <taxon>Leotiomycetes</taxon>
        <taxon>Helotiales</taxon>
        <taxon>Sclerotiniaceae</taxon>
        <taxon>Botrytis</taxon>
    </lineage>
</organism>
<proteinExistence type="predicted"/>
<protein>
    <submittedName>
        <fullName evidence="2">Uncharacterized protein</fullName>
    </submittedName>
</protein>
<dbReference type="PANTHER" id="PTHR38049">
    <property type="entry name" value="RICIN B LECTIN DOMAIN-CONTAINING PROTEIN"/>
    <property type="match status" value="1"/>
</dbReference>
<keyword evidence="1" id="KW-0732">Signal</keyword>
<dbReference type="PANTHER" id="PTHR38049:SF2">
    <property type="entry name" value="RICIN B LECTIN DOMAIN-CONTAINING PROTEIN"/>
    <property type="match status" value="1"/>
</dbReference>
<feature type="signal peptide" evidence="1">
    <location>
        <begin position="1"/>
        <end position="16"/>
    </location>
</feature>
<keyword evidence="3" id="KW-1185">Reference proteome</keyword>
<dbReference type="EMBL" id="PQXL01000174">
    <property type="protein sequence ID" value="THV49902.1"/>
    <property type="molecule type" value="Genomic_DNA"/>
</dbReference>
<feature type="chain" id="PRO_5020719579" evidence="1">
    <location>
        <begin position="17"/>
        <end position="209"/>
    </location>
</feature>
<dbReference type="Proteomes" id="UP000308671">
    <property type="component" value="Unassembled WGS sequence"/>
</dbReference>